<evidence type="ECO:0000313" key="1">
    <source>
        <dbReference type="EMBL" id="KAF2667424.1"/>
    </source>
</evidence>
<dbReference type="EMBL" id="MU004237">
    <property type="protein sequence ID" value="KAF2667424.1"/>
    <property type="molecule type" value="Genomic_DNA"/>
</dbReference>
<dbReference type="AlphaFoldDB" id="A0A6A6U951"/>
<dbReference type="OrthoDB" id="10588853at2759"/>
<organism evidence="1 2">
    <name type="scientific">Microthyrium microscopicum</name>
    <dbReference type="NCBI Taxonomy" id="703497"/>
    <lineage>
        <taxon>Eukaryota</taxon>
        <taxon>Fungi</taxon>
        <taxon>Dikarya</taxon>
        <taxon>Ascomycota</taxon>
        <taxon>Pezizomycotina</taxon>
        <taxon>Dothideomycetes</taxon>
        <taxon>Dothideomycetes incertae sedis</taxon>
        <taxon>Microthyriales</taxon>
        <taxon>Microthyriaceae</taxon>
        <taxon>Microthyrium</taxon>
    </lineage>
</organism>
<name>A0A6A6U951_9PEZI</name>
<reference evidence="1" key="1">
    <citation type="journal article" date="2020" name="Stud. Mycol.">
        <title>101 Dothideomycetes genomes: a test case for predicting lifestyles and emergence of pathogens.</title>
        <authorList>
            <person name="Haridas S."/>
            <person name="Albert R."/>
            <person name="Binder M."/>
            <person name="Bloem J."/>
            <person name="Labutti K."/>
            <person name="Salamov A."/>
            <person name="Andreopoulos B."/>
            <person name="Baker S."/>
            <person name="Barry K."/>
            <person name="Bills G."/>
            <person name="Bluhm B."/>
            <person name="Cannon C."/>
            <person name="Castanera R."/>
            <person name="Culley D."/>
            <person name="Daum C."/>
            <person name="Ezra D."/>
            <person name="Gonzalez J."/>
            <person name="Henrissat B."/>
            <person name="Kuo A."/>
            <person name="Liang C."/>
            <person name="Lipzen A."/>
            <person name="Lutzoni F."/>
            <person name="Magnuson J."/>
            <person name="Mondo S."/>
            <person name="Nolan M."/>
            <person name="Ohm R."/>
            <person name="Pangilinan J."/>
            <person name="Park H.-J."/>
            <person name="Ramirez L."/>
            <person name="Alfaro M."/>
            <person name="Sun H."/>
            <person name="Tritt A."/>
            <person name="Yoshinaga Y."/>
            <person name="Zwiers L.-H."/>
            <person name="Turgeon B."/>
            <person name="Goodwin S."/>
            <person name="Spatafora J."/>
            <person name="Crous P."/>
            <person name="Grigoriev I."/>
        </authorList>
    </citation>
    <scope>NUCLEOTIDE SEQUENCE</scope>
    <source>
        <strain evidence="1">CBS 115976</strain>
    </source>
</reference>
<dbReference type="Proteomes" id="UP000799302">
    <property type="component" value="Unassembled WGS sequence"/>
</dbReference>
<keyword evidence="2" id="KW-1185">Reference proteome</keyword>
<accession>A0A6A6U951</accession>
<gene>
    <name evidence="1" type="ORF">BT63DRAFT_415000</name>
</gene>
<evidence type="ECO:0000313" key="2">
    <source>
        <dbReference type="Proteomes" id="UP000799302"/>
    </source>
</evidence>
<sequence length="333" mass="37794">MELRVESLTYNTSRKSWKQKKNLLAVILGQKLRDLEPVEVFRVIDVQRKCVVFYDWDSAEPYYALSYVRGSRPFLTLNKANEADLRKEGSLSQDLLPNTIADAMKVVEDARVRYNGWIACVFHRTVRRRCMCRFIWCPTQSIGNTSTGNLNQRDLTASGDDTNRLSTLREDVVGIDFGPFIHTFAFLQIYATTQLPEAKLQNHFQDLITAYTKSVNDPPGMETLFTSSGDLEHTEVKIEDVSSLAFHIPLLCCWARSVTLELQIIGKQIGFKTRTGRFVSLGLRTFVDPGETEKLELIVLGDLSYLQPSAAPIIAVIVIRWECGIAYREPFGL</sequence>
<evidence type="ECO:0008006" key="3">
    <source>
        <dbReference type="Google" id="ProtNLM"/>
    </source>
</evidence>
<proteinExistence type="predicted"/>
<protein>
    <recommendedName>
        <fullName evidence="3">Heterokaryon incompatibility domain-containing protein</fullName>
    </recommendedName>
</protein>